<dbReference type="EC" id="3.6.4.-" evidence="12"/>
<evidence type="ECO:0000256" key="4">
    <source>
        <dbReference type="ARBA" id="ARBA00022840"/>
    </source>
</evidence>
<dbReference type="PANTHER" id="PTHR47959:SF13">
    <property type="entry name" value="ATP-DEPENDENT RNA HELICASE RHLE"/>
    <property type="match status" value="1"/>
</dbReference>
<keyword evidence="4 7" id="KW-0067">ATP-binding</keyword>
<dbReference type="InterPro" id="IPR014001">
    <property type="entry name" value="Helicase_ATP-bd"/>
</dbReference>
<dbReference type="CDD" id="cd18787">
    <property type="entry name" value="SF2_C_DEAD"/>
    <property type="match status" value="1"/>
</dbReference>
<dbReference type="CDD" id="cd12252">
    <property type="entry name" value="RRM_DbpA"/>
    <property type="match status" value="1"/>
</dbReference>
<dbReference type="CDD" id="cd00268">
    <property type="entry name" value="DEADc"/>
    <property type="match status" value="1"/>
</dbReference>
<dbReference type="InterPro" id="IPR011545">
    <property type="entry name" value="DEAD/DEAH_box_helicase_dom"/>
</dbReference>
<comment type="similarity">
    <text evidence="5 7">Belongs to the DEAD box helicase family.</text>
</comment>
<feature type="compositionally biased region" description="Low complexity" evidence="8">
    <location>
        <begin position="462"/>
        <end position="471"/>
    </location>
</feature>
<keyword evidence="3 7" id="KW-0347">Helicase</keyword>
<evidence type="ECO:0000256" key="8">
    <source>
        <dbReference type="SAM" id="MobiDB-lite"/>
    </source>
</evidence>
<dbReference type="GO" id="GO:0004386">
    <property type="term" value="F:helicase activity"/>
    <property type="evidence" value="ECO:0007669"/>
    <property type="project" value="UniProtKB-KW"/>
</dbReference>
<feature type="region of interest" description="Disordered" evidence="8">
    <location>
        <begin position="442"/>
        <end position="472"/>
    </location>
</feature>
<dbReference type="PROSITE" id="PS51192">
    <property type="entry name" value="HELICASE_ATP_BIND_1"/>
    <property type="match status" value="1"/>
</dbReference>
<evidence type="ECO:0000259" key="11">
    <source>
        <dbReference type="PROSITE" id="PS51195"/>
    </source>
</evidence>
<feature type="compositionally biased region" description="Basic residues" evidence="8">
    <location>
        <begin position="580"/>
        <end position="589"/>
    </location>
</feature>
<reference evidence="13" key="1">
    <citation type="journal article" date="2019" name="Int. J. Syst. Evol. Microbiol.">
        <title>The Global Catalogue of Microorganisms (GCM) 10K type strain sequencing project: providing services to taxonomists for standard genome sequencing and annotation.</title>
        <authorList>
            <consortium name="The Broad Institute Genomics Platform"/>
            <consortium name="The Broad Institute Genome Sequencing Center for Infectious Disease"/>
            <person name="Wu L."/>
            <person name="Ma J."/>
        </authorList>
    </citation>
    <scope>NUCLEOTIDE SEQUENCE [LARGE SCALE GENOMIC DNA]</scope>
    <source>
        <strain evidence="13">KCTC 52042</strain>
    </source>
</reference>
<feature type="domain" description="DEAD-box RNA helicase Q" evidence="11">
    <location>
        <begin position="2"/>
        <end position="30"/>
    </location>
</feature>
<keyword evidence="2 7" id="KW-0378">Hydrolase</keyword>
<feature type="region of interest" description="Disordered" evidence="8">
    <location>
        <begin position="551"/>
        <end position="613"/>
    </location>
</feature>
<dbReference type="PROSITE" id="PS51195">
    <property type="entry name" value="Q_MOTIF"/>
    <property type="match status" value="1"/>
</dbReference>
<protein>
    <submittedName>
        <fullName evidence="12">DEAD/DEAH box helicase</fullName>
        <ecNumber evidence="12">3.6.4.-</ecNumber>
    </submittedName>
</protein>
<evidence type="ECO:0000259" key="9">
    <source>
        <dbReference type="PROSITE" id="PS51192"/>
    </source>
</evidence>
<keyword evidence="1 7" id="KW-0547">Nucleotide-binding</keyword>
<feature type="domain" description="Helicase C-terminal" evidence="10">
    <location>
        <begin position="216"/>
        <end position="378"/>
    </location>
</feature>
<dbReference type="Pfam" id="PF03880">
    <property type="entry name" value="DbpA"/>
    <property type="match status" value="1"/>
</dbReference>
<evidence type="ECO:0000256" key="1">
    <source>
        <dbReference type="ARBA" id="ARBA00022741"/>
    </source>
</evidence>
<proteinExistence type="inferred from homology"/>
<dbReference type="RefSeq" id="WP_390303346.1">
    <property type="nucleotide sequence ID" value="NZ_JBHULI010000025.1"/>
</dbReference>
<keyword evidence="13" id="KW-1185">Reference proteome</keyword>
<evidence type="ECO:0000256" key="2">
    <source>
        <dbReference type="ARBA" id="ARBA00022801"/>
    </source>
</evidence>
<name>A0ABW5JMP9_9BACT</name>
<evidence type="ECO:0000256" key="7">
    <source>
        <dbReference type="RuleBase" id="RU000492"/>
    </source>
</evidence>
<evidence type="ECO:0000313" key="12">
    <source>
        <dbReference type="EMBL" id="MFD2533302.1"/>
    </source>
</evidence>
<organism evidence="12 13">
    <name type="scientific">Gracilimonas halophila</name>
    <dbReference type="NCBI Taxonomy" id="1834464"/>
    <lineage>
        <taxon>Bacteria</taxon>
        <taxon>Pseudomonadati</taxon>
        <taxon>Balneolota</taxon>
        <taxon>Balneolia</taxon>
        <taxon>Balneolales</taxon>
        <taxon>Balneolaceae</taxon>
        <taxon>Gracilimonas</taxon>
    </lineage>
</organism>
<evidence type="ECO:0000256" key="3">
    <source>
        <dbReference type="ARBA" id="ARBA00022806"/>
    </source>
</evidence>
<gene>
    <name evidence="12" type="ORF">ACFSVN_12680</name>
</gene>
<accession>A0ABW5JMP9</accession>
<dbReference type="InterPro" id="IPR001650">
    <property type="entry name" value="Helicase_C-like"/>
</dbReference>
<dbReference type="EMBL" id="JBHULI010000025">
    <property type="protein sequence ID" value="MFD2533302.1"/>
    <property type="molecule type" value="Genomic_DNA"/>
</dbReference>
<dbReference type="SMART" id="SM00487">
    <property type="entry name" value="DEXDc"/>
    <property type="match status" value="1"/>
</dbReference>
<dbReference type="Gene3D" id="3.40.50.300">
    <property type="entry name" value="P-loop containing nucleotide triphosphate hydrolases"/>
    <property type="match status" value="2"/>
</dbReference>
<dbReference type="InterPro" id="IPR050079">
    <property type="entry name" value="DEAD_box_RNA_helicase"/>
</dbReference>
<dbReference type="Gene3D" id="3.30.70.330">
    <property type="match status" value="1"/>
</dbReference>
<evidence type="ECO:0000256" key="5">
    <source>
        <dbReference type="ARBA" id="ARBA00038437"/>
    </source>
</evidence>
<dbReference type="InterPro" id="IPR027417">
    <property type="entry name" value="P-loop_NTPase"/>
</dbReference>
<dbReference type="InterPro" id="IPR000629">
    <property type="entry name" value="RNA-helicase_DEAD-box_CS"/>
</dbReference>
<dbReference type="SUPFAM" id="SSF52540">
    <property type="entry name" value="P-loop containing nucleoside triphosphate hydrolases"/>
    <property type="match status" value="1"/>
</dbReference>
<dbReference type="InterPro" id="IPR014014">
    <property type="entry name" value="RNA_helicase_DEAD_Q_motif"/>
</dbReference>
<evidence type="ECO:0000256" key="6">
    <source>
        <dbReference type="PROSITE-ProRule" id="PRU00552"/>
    </source>
</evidence>
<dbReference type="InterPro" id="IPR044742">
    <property type="entry name" value="DEAD/DEAH_RhlB"/>
</dbReference>
<feature type="compositionally biased region" description="Low complexity" evidence="8">
    <location>
        <begin position="444"/>
        <end position="454"/>
    </location>
</feature>
<dbReference type="InterPro" id="IPR005580">
    <property type="entry name" value="DbpA/CsdA_RNA-bd_dom"/>
</dbReference>
<dbReference type="PANTHER" id="PTHR47959">
    <property type="entry name" value="ATP-DEPENDENT RNA HELICASE RHLE-RELATED"/>
    <property type="match status" value="1"/>
</dbReference>
<sequence length="613" mass="68090">MSTFKELGLSPEICQAVEDLGFETPTEVQERAIPTILASQRDLIALAQTGTGKTGAFGMPVLQQVDANSNNVQVLVLSPTRELAIQIEKDLKAFSKYQKGIKTLAVYGGANISTQIRGLNNGAQVVIGTPGRMLDLIRRRKLDVTNVRSLVLDEADEMLNMGFQEDLDAILRDTPKEKQTLLFSATMPNQISKIAKKYMNNPEEIQVSARNSGALNVEHHFYMVQAKNRYDALKRIADVNPDIYGIIFCRTRRETADIASKLSKEGYNADLLNGDLSQNQRDEVMNRFRSKDLQLLVATDVAARGLDVDSLTHVINYNLPDDLEVYIHRSGRTGRAGNSGIAVSIIHTREMNKIRSLEKMSGKDFIKQDVPKGEEVCGVRMMDMVEKLRTTEVNEKQIEKYLPEVYERLADLGWQDLIKHFVSMEFNQILEYYEQAGDINATVGKSKNNNNRKSSYNRKGNRNSGGSSNNRTAEEGFTRYFLNVGGRDGLNPARLMGVVNEQMNGKKPDFGKIDIQNNFSFFEVEEGFDSKLFESMNGTKFEGRDISVELAKPDTNGSSSSNGSSSGGYKGKGGSGSKRSGSKKGSRKSKGSEPFSKSKGGRIKKKRSPEVYS</sequence>
<feature type="short sequence motif" description="Q motif" evidence="6">
    <location>
        <begin position="2"/>
        <end position="30"/>
    </location>
</feature>
<dbReference type="InterPro" id="IPR012677">
    <property type="entry name" value="Nucleotide-bd_a/b_plait_sf"/>
</dbReference>
<feature type="compositionally biased region" description="Gly residues" evidence="8">
    <location>
        <begin position="565"/>
        <end position="576"/>
    </location>
</feature>
<dbReference type="PROSITE" id="PS00039">
    <property type="entry name" value="DEAD_ATP_HELICASE"/>
    <property type="match status" value="1"/>
</dbReference>
<evidence type="ECO:0000313" key="13">
    <source>
        <dbReference type="Proteomes" id="UP001597460"/>
    </source>
</evidence>
<evidence type="ECO:0000259" key="10">
    <source>
        <dbReference type="PROSITE" id="PS51194"/>
    </source>
</evidence>
<dbReference type="PROSITE" id="PS51194">
    <property type="entry name" value="HELICASE_CTER"/>
    <property type="match status" value="1"/>
</dbReference>
<comment type="caution">
    <text evidence="12">The sequence shown here is derived from an EMBL/GenBank/DDBJ whole genome shotgun (WGS) entry which is preliminary data.</text>
</comment>
<dbReference type="Proteomes" id="UP001597460">
    <property type="component" value="Unassembled WGS sequence"/>
</dbReference>
<dbReference type="SMART" id="SM00490">
    <property type="entry name" value="HELICc"/>
    <property type="match status" value="1"/>
</dbReference>
<dbReference type="Pfam" id="PF00270">
    <property type="entry name" value="DEAD"/>
    <property type="match status" value="1"/>
</dbReference>
<dbReference type="GO" id="GO:0016787">
    <property type="term" value="F:hydrolase activity"/>
    <property type="evidence" value="ECO:0007669"/>
    <property type="project" value="UniProtKB-KW"/>
</dbReference>
<feature type="domain" description="Helicase ATP-binding" evidence="9">
    <location>
        <begin position="34"/>
        <end position="205"/>
    </location>
</feature>
<dbReference type="Pfam" id="PF00271">
    <property type="entry name" value="Helicase_C"/>
    <property type="match status" value="1"/>
</dbReference>